<comment type="subcellular location">
    <subcellularLocation>
        <location evidence="1">Cell membrane</location>
        <topology evidence="1">Multi-pass membrane protein</topology>
    </subcellularLocation>
</comment>
<proteinExistence type="inferred from homology"/>
<accession>F4KPW9</accession>
<dbReference type="Pfam" id="PF07681">
    <property type="entry name" value="DoxX"/>
    <property type="match status" value="1"/>
</dbReference>
<keyword evidence="4 7" id="KW-0812">Transmembrane</keyword>
<dbReference type="KEGG" id="hhy:Halhy_5348"/>
<keyword evidence="5 7" id="KW-1133">Transmembrane helix</keyword>
<dbReference type="PANTHER" id="PTHR33452:SF1">
    <property type="entry name" value="INNER MEMBRANE PROTEIN YPHA-RELATED"/>
    <property type="match status" value="1"/>
</dbReference>
<dbReference type="RefSeq" id="WP_013767707.1">
    <property type="nucleotide sequence ID" value="NC_015510.1"/>
</dbReference>
<evidence type="ECO:0000313" key="8">
    <source>
        <dbReference type="EMBL" id="AEE53173.1"/>
    </source>
</evidence>
<gene>
    <name evidence="8" type="ordered locus">Halhy_5348</name>
</gene>
<dbReference type="GO" id="GO:0005886">
    <property type="term" value="C:plasma membrane"/>
    <property type="evidence" value="ECO:0007669"/>
    <property type="project" value="UniProtKB-SubCell"/>
</dbReference>
<feature type="transmembrane region" description="Helical" evidence="7">
    <location>
        <begin position="82"/>
        <end position="100"/>
    </location>
</feature>
<feature type="transmembrane region" description="Helical" evidence="7">
    <location>
        <begin position="52"/>
        <end position="75"/>
    </location>
</feature>
<name>F4KPW9_HALH1</name>
<protein>
    <submittedName>
        <fullName evidence="8">DoxX family protein</fullName>
    </submittedName>
</protein>
<evidence type="ECO:0000256" key="7">
    <source>
        <dbReference type="SAM" id="Phobius"/>
    </source>
</evidence>
<evidence type="ECO:0000256" key="5">
    <source>
        <dbReference type="ARBA" id="ARBA00022989"/>
    </source>
</evidence>
<evidence type="ECO:0000256" key="2">
    <source>
        <dbReference type="ARBA" id="ARBA00006679"/>
    </source>
</evidence>
<reference evidence="8 9" key="1">
    <citation type="journal article" date="2011" name="Stand. Genomic Sci.">
        <title>Complete genome sequence of Haliscomenobacter hydrossis type strain (O).</title>
        <authorList>
            <consortium name="US DOE Joint Genome Institute (JGI-PGF)"/>
            <person name="Daligault H."/>
            <person name="Lapidus A."/>
            <person name="Zeytun A."/>
            <person name="Nolan M."/>
            <person name="Lucas S."/>
            <person name="Del Rio T.G."/>
            <person name="Tice H."/>
            <person name="Cheng J.F."/>
            <person name="Tapia R."/>
            <person name="Han C."/>
            <person name="Goodwin L."/>
            <person name="Pitluck S."/>
            <person name="Liolios K."/>
            <person name="Pagani I."/>
            <person name="Ivanova N."/>
            <person name="Huntemann M."/>
            <person name="Mavromatis K."/>
            <person name="Mikhailova N."/>
            <person name="Pati A."/>
            <person name="Chen A."/>
            <person name="Palaniappan K."/>
            <person name="Land M."/>
            <person name="Hauser L."/>
            <person name="Brambilla E.M."/>
            <person name="Rohde M."/>
            <person name="Verbarg S."/>
            <person name="Goker M."/>
            <person name="Bristow J."/>
            <person name="Eisen J.A."/>
            <person name="Markowitz V."/>
            <person name="Hugenholtz P."/>
            <person name="Kyrpides N.C."/>
            <person name="Klenk H.P."/>
            <person name="Woyke T."/>
        </authorList>
    </citation>
    <scope>NUCLEOTIDE SEQUENCE [LARGE SCALE GENOMIC DNA]</scope>
    <source>
        <strain evidence="9">ATCC 27775 / DSM 1100 / LMG 10767 / O</strain>
    </source>
</reference>
<keyword evidence="6 7" id="KW-0472">Membrane</keyword>
<dbReference type="InterPro" id="IPR051907">
    <property type="entry name" value="DoxX-like_oxidoreductase"/>
</dbReference>
<evidence type="ECO:0000256" key="3">
    <source>
        <dbReference type="ARBA" id="ARBA00022475"/>
    </source>
</evidence>
<evidence type="ECO:0000313" key="9">
    <source>
        <dbReference type="Proteomes" id="UP000008461"/>
    </source>
</evidence>
<dbReference type="HOGENOM" id="CLU_058421_6_5_10"/>
<evidence type="ECO:0000256" key="4">
    <source>
        <dbReference type="ARBA" id="ARBA00022692"/>
    </source>
</evidence>
<dbReference type="Proteomes" id="UP000008461">
    <property type="component" value="Chromosome"/>
</dbReference>
<dbReference type="EMBL" id="CP002691">
    <property type="protein sequence ID" value="AEE53173.1"/>
    <property type="molecule type" value="Genomic_DNA"/>
</dbReference>
<comment type="similarity">
    <text evidence="2">Belongs to the DoxX family.</text>
</comment>
<organism evidence="8 9">
    <name type="scientific">Haliscomenobacter hydrossis (strain ATCC 27775 / DSM 1100 / LMG 10767 / O)</name>
    <dbReference type="NCBI Taxonomy" id="760192"/>
    <lineage>
        <taxon>Bacteria</taxon>
        <taxon>Pseudomonadati</taxon>
        <taxon>Bacteroidota</taxon>
        <taxon>Saprospiria</taxon>
        <taxon>Saprospirales</taxon>
        <taxon>Haliscomenobacteraceae</taxon>
        <taxon>Haliscomenobacter</taxon>
    </lineage>
</organism>
<evidence type="ECO:0000256" key="6">
    <source>
        <dbReference type="ARBA" id="ARBA00023136"/>
    </source>
</evidence>
<dbReference type="eggNOG" id="COG2259">
    <property type="taxonomic scope" value="Bacteria"/>
</dbReference>
<dbReference type="PANTHER" id="PTHR33452">
    <property type="entry name" value="OXIDOREDUCTASE CATD-RELATED"/>
    <property type="match status" value="1"/>
</dbReference>
<dbReference type="InterPro" id="IPR032808">
    <property type="entry name" value="DoxX"/>
</dbReference>
<dbReference type="STRING" id="760192.Halhy_5348"/>
<evidence type="ECO:0000256" key="1">
    <source>
        <dbReference type="ARBA" id="ARBA00004651"/>
    </source>
</evidence>
<dbReference type="AlphaFoldDB" id="F4KPW9"/>
<keyword evidence="9" id="KW-1185">Reference proteome</keyword>
<reference key="2">
    <citation type="submission" date="2011-04" db="EMBL/GenBank/DDBJ databases">
        <title>Complete sequence of chromosome of Haliscomenobacter hydrossis DSM 1100.</title>
        <authorList>
            <consortium name="US DOE Joint Genome Institute (JGI-PGF)"/>
            <person name="Lucas S."/>
            <person name="Han J."/>
            <person name="Lapidus A."/>
            <person name="Bruce D."/>
            <person name="Goodwin L."/>
            <person name="Pitluck S."/>
            <person name="Peters L."/>
            <person name="Kyrpides N."/>
            <person name="Mavromatis K."/>
            <person name="Ivanova N."/>
            <person name="Ovchinnikova G."/>
            <person name="Pagani I."/>
            <person name="Daligault H."/>
            <person name="Detter J.C."/>
            <person name="Han C."/>
            <person name="Land M."/>
            <person name="Hauser L."/>
            <person name="Markowitz V."/>
            <person name="Cheng J.-F."/>
            <person name="Hugenholtz P."/>
            <person name="Woyke T."/>
            <person name="Wu D."/>
            <person name="Verbarg S."/>
            <person name="Frueling A."/>
            <person name="Brambilla E."/>
            <person name="Klenk H.-P."/>
            <person name="Eisen J.A."/>
        </authorList>
    </citation>
    <scope>NUCLEOTIDE SEQUENCE</scope>
    <source>
        <strain>DSM 1100</strain>
    </source>
</reference>
<sequence>MMKSGRNYDLALLLLRLAFGGLMMGLWGKSKFLQLLTENPVQFLDPFGLGDQVTLALSVFAEVFCAALITLGLYTRLACIPLIFNMIMAITYGHAGQPFVEREHAITYLVPYVVIFVMGPGWYSLDAQIRKTMD</sequence>
<dbReference type="OrthoDB" id="9813193at2"/>
<keyword evidence="3" id="KW-1003">Cell membrane</keyword>
<feature type="transmembrane region" description="Helical" evidence="7">
    <location>
        <begin position="106"/>
        <end position="125"/>
    </location>
</feature>